<protein>
    <submittedName>
        <fullName evidence="2">Uncharacterized protein</fullName>
    </submittedName>
</protein>
<reference evidence="2" key="1">
    <citation type="submission" date="2023-03" db="EMBL/GenBank/DDBJ databases">
        <title>Massive genome expansion in bonnet fungi (Mycena s.s.) driven by repeated elements and novel gene families across ecological guilds.</title>
        <authorList>
            <consortium name="Lawrence Berkeley National Laboratory"/>
            <person name="Harder C.B."/>
            <person name="Miyauchi S."/>
            <person name="Viragh M."/>
            <person name="Kuo A."/>
            <person name="Thoen E."/>
            <person name="Andreopoulos B."/>
            <person name="Lu D."/>
            <person name="Skrede I."/>
            <person name="Drula E."/>
            <person name="Henrissat B."/>
            <person name="Morin E."/>
            <person name="Kohler A."/>
            <person name="Barry K."/>
            <person name="LaButti K."/>
            <person name="Morin E."/>
            <person name="Salamov A."/>
            <person name="Lipzen A."/>
            <person name="Mereny Z."/>
            <person name="Hegedus B."/>
            <person name="Baldrian P."/>
            <person name="Stursova M."/>
            <person name="Weitz H."/>
            <person name="Taylor A."/>
            <person name="Grigoriev I.V."/>
            <person name="Nagy L.G."/>
            <person name="Martin F."/>
            <person name="Kauserud H."/>
        </authorList>
    </citation>
    <scope>NUCLEOTIDE SEQUENCE</scope>
    <source>
        <strain evidence="2">9284</strain>
    </source>
</reference>
<dbReference type="AlphaFoldDB" id="A0AAD7FRS8"/>
<accession>A0AAD7FRS8</accession>
<dbReference type="Pfam" id="PF00106">
    <property type="entry name" value="adh_short"/>
    <property type="match status" value="2"/>
</dbReference>
<evidence type="ECO:0000313" key="2">
    <source>
        <dbReference type="EMBL" id="KAJ7639076.1"/>
    </source>
</evidence>
<dbReference type="PRINTS" id="PR00081">
    <property type="entry name" value="GDHRDH"/>
</dbReference>
<dbReference type="SUPFAM" id="SSF51735">
    <property type="entry name" value="NAD(P)-binding Rossmann-fold domains"/>
    <property type="match status" value="1"/>
</dbReference>
<dbReference type="PANTHER" id="PTHR43157">
    <property type="entry name" value="PHOSPHATIDYLINOSITOL-GLYCAN BIOSYNTHESIS CLASS F PROTEIN-RELATED"/>
    <property type="match status" value="1"/>
</dbReference>
<evidence type="ECO:0000313" key="3">
    <source>
        <dbReference type="Proteomes" id="UP001221142"/>
    </source>
</evidence>
<dbReference type="Gene3D" id="3.40.50.720">
    <property type="entry name" value="NAD(P)-binding Rossmann-like Domain"/>
    <property type="match status" value="1"/>
</dbReference>
<dbReference type="GO" id="GO:0016491">
    <property type="term" value="F:oxidoreductase activity"/>
    <property type="evidence" value="ECO:0007669"/>
    <property type="project" value="UniProtKB-KW"/>
</dbReference>
<dbReference type="Proteomes" id="UP001221142">
    <property type="component" value="Unassembled WGS sequence"/>
</dbReference>
<dbReference type="EMBL" id="JARKIF010000005">
    <property type="protein sequence ID" value="KAJ7639076.1"/>
    <property type="molecule type" value="Genomic_DNA"/>
</dbReference>
<keyword evidence="1" id="KW-0560">Oxidoreductase</keyword>
<proteinExistence type="predicted"/>
<gene>
    <name evidence="2" type="ORF">FB45DRAFT_904644</name>
</gene>
<organism evidence="2 3">
    <name type="scientific">Roridomyces roridus</name>
    <dbReference type="NCBI Taxonomy" id="1738132"/>
    <lineage>
        <taxon>Eukaryota</taxon>
        <taxon>Fungi</taxon>
        <taxon>Dikarya</taxon>
        <taxon>Basidiomycota</taxon>
        <taxon>Agaricomycotina</taxon>
        <taxon>Agaricomycetes</taxon>
        <taxon>Agaricomycetidae</taxon>
        <taxon>Agaricales</taxon>
        <taxon>Marasmiineae</taxon>
        <taxon>Mycenaceae</taxon>
        <taxon>Roridomyces</taxon>
    </lineage>
</organism>
<dbReference type="InterPro" id="IPR036291">
    <property type="entry name" value="NAD(P)-bd_dom_sf"/>
</dbReference>
<evidence type="ECO:0000256" key="1">
    <source>
        <dbReference type="ARBA" id="ARBA00023002"/>
    </source>
</evidence>
<name>A0AAD7FRS8_9AGAR</name>
<dbReference type="PANTHER" id="PTHR43157:SF31">
    <property type="entry name" value="PHOSPHATIDYLINOSITOL-GLYCAN BIOSYNTHESIS CLASS F PROTEIN"/>
    <property type="match status" value="1"/>
</dbReference>
<keyword evidence="3" id="KW-1185">Reference proteome</keyword>
<comment type="caution">
    <text evidence="2">The sequence shown here is derived from an EMBL/GenBank/DDBJ whole genome shotgun (WGS) entry which is preliminary data.</text>
</comment>
<dbReference type="InterPro" id="IPR002347">
    <property type="entry name" value="SDR_fam"/>
</dbReference>
<sequence>MADDLFGSFFQATVPPLPKSLTFAGKTAIVTGATAGLGNAAALQIAQHNVSTLILGVRSLSKGETTKAEILADPVVAALPTKPSILLYELDLARPSSVASFASKILAEVPTLDILLLNAALAISTFERSPETENELMTQVNYLSNAYLSVRLFPLLHSTAQKAGTKSYLTIVGSRLQDTTDFVKNPVPESTPILEYLNNPKKFKLTTRYSDTKVLVAMFVRELAKRVDPSVVTVNTVCPGLVSTGINSNQPAWLRAVAGTIMALRARTPEVGARTLVNAVSAGPESHGEHLGDYKIWNNKFLNTQNGTSMVTRLWKETLAAIEKEAPGSVQAAGLEA</sequence>